<evidence type="ECO:0000256" key="1">
    <source>
        <dbReference type="SAM" id="MobiDB-lite"/>
    </source>
</evidence>
<gene>
    <name evidence="2" type="primary">Nfu_g_1_023736</name>
</gene>
<sequence>TAKEGNAADSLRSCTPVLTIASQFEDKTSVWNSLLQVTVACDPAAPRLPTSSSTPDPFSPWSEVVVR</sequence>
<feature type="non-terminal residue" evidence="2">
    <location>
        <position position="67"/>
    </location>
</feature>
<reference evidence="2" key="2">
    <citation type="submission" date="2016-06" db="EMBL/GenBank/DDBJ databases">
        <title>The genome of a short-lived fish provides insights into sex chromosome evolution and the genetic control of aging.</title>
        <authorList>
            <person name="Reichwald K."/>
            <person name="Felder M."/>
            <person name="Petzold A."/>
            <person name="Koch P."/>
            <person name="Groth M."/>
            <person name="Platzer M."/>
        </authorList>
    </citation>
    <scope>NUCLEOTIDE SEQUENCE</scope>
    <source>
        <tissue evidence="2">Brain</tissue>
    </source>
</reference>
<organism evidence="2">
    <name type="scientific">Nothobranchius kadleci</name>
    <name type="common">African annual killifish</name>
    <dbReference type="NCBI Taxonomy" id="1051664"/>
    <lineage>
        <taxon>Eukaryota</taxon>
        <taxon>Metazoa</taxon>
        <taxon>Chordata</taxon>
        <taxon>Craniata</taxon>
        <taxon>Vertebrata</taxon>
        <taxon>Euteleostomi</taxon>
        <taxon>Actinopterygii</taxon>
        <taxon>Neopterygii</taxon>
        <taxon>Teleostei</taxon>
        <taxon>Neoteleostei</taxon>
        <taxon>Acanthomorphata</taxon>
        <taxon>Ovalentaria</taxon>
        <taxon>Atherinomorphae</taxon>
        <taxon>Cyprinodontiformes</taxon>
        <taxon>Nothobranchiidae</taxon>
        <taxon>Nothobranchius</taxon>
    </lineage>
</organism>
<evidence type="ECO:0000313" key="2">
    <source>
        <dbReference type="EMBL" id="SBQ31799.1"/>
    </source>
</evidence>
<protein>
    <submittedName>
        <fullName evidence="2">Uncharacterized protein</fullName>
    </submittedName>
</protein>
<reference evidence="2" key="1">
    <citation type="submission" date="2016-05" db="EMBL/GenBank/DDBJ databases">
        <authorList>
            <person name="Lavstsen T."/>
            <person name="Jespersen J.S."/>
        </authorList>
    </citation>
    <scope>NUCLEOTIDE SEQUENCE</scope>
    <source>
        <tissue evidence="2">Brain</tissue>
    </source>
</reference>
<dbReference type="AlphaFoldDB" id="A0A1A8DFY8"/>
<accession>A0A1A8DFY8</accession>
<name>A0A1A8DFY8_NOTKA</name>
<dbReference type="EMBL" id="HAEA01003319">
    <property type="protein sequence ID" value="SBQ31799.1"/>
    <property type="molecule type" value="Transcribed_RNA"/>
</dbReference>
<proteinExistence type="predicted"/>
<feature type="region of interest" description="Disordered" evidence="1">
    <location>
        <begin position="45"/>
        <end position="67"/>
    </location>
</feature>
<feature type="non-terminal residue" evidence="2">
    <location>
        <position position="1"/>
    </location>
</feature>
<feature type="compositionally biased region" description="Low complexity" evidence="1">
    <location>
        <begin position="49"/>
        <end position="67"/>
    </location>
</feature>